<protein>
    <submittedName>
        <fullName evidence="2">Transporter</fullName>
    </submittedName>
</protein>
<feature type="transmembrane region" description="Helical" evidence="1">
    <location>
        <begin position="37"/>
        <end position="55"/>
    </location>
</feature>
<dbReference type="Proteomes" id="UP000886844">
    <property type="component" value="Unassembled WGS sequence"/>
</dbReference>
<evidence type="ECO:0000313" key="3">
    <source>
        <dbReference type="Proteomes" id="UP000886844"/>
    </source>
</evidence>
<gene>
    <name evidence="2" type="ORF">H9828_03965</name>
</gene>
<keyword evidence="1" id="KW-0812">Transmembrane</keyword>
<feature type="transmembrane region" description="Helical" evidence="1">
    <location>
        <begin position="92"/>
        <end position="116"/>
    </location>
</feature>
<feature type="transmembrane region" description="Helical" evidence="1">
    <location>
        <begin position="128"/>
        <end position="146"/>
    </location>
</feature>
<feature type="transmembrane region" description="Helical" evidence="1">
    <location>
        <begin position="12"/>
        <end position="31"/>
    </location>
</feature>
<reference evidence="2" key="2">
    <citation type="submission" date="2021-04" db="EMBL/GenBank/DDBJ databases">
        <authorList>
            <person name="Gilroy R."/>
        </authorList>
    </citation>
    <scope>NUCLEOTIDE SEQUENCE</scope>
    <source>
        <strain evidence="2">5134</strain>
    </source>
</reference>
<dbReference type="AlphaFoldDB" id="A0A9D2CC36"/>
<proteinExistence type="predicted"/>
<feature type="transmembrane region" description="Helical" evidence="1">
    <location>
        <begin position="192"/>
        <end position="212"/>
    </location>
</feature>
<keyword evidence="1" id="KW-0472">Membrane</keyword>
<feature type="transmembrane region" description="Helical" evidence="1">
    <location>
        <begin position="152"/>
        <end position="172"/>
    </location>
</feature>
<dbReference type="InterPro" id="IPR038770">
    <property type="entry name" value="Na+/solute_symporter_sf"/>
</dbReference>
<organism evidence="2 3">
    <name type="scientific">Candidatus Alistipes intestinigallinarum</name>
    <dbReference type="NCBI Taxonomy" id="2838440"/>
    <lineage>
        <taxon>Bacteria</taxon>
        <taxon>Pseudomonadati</taxon>
        <taxon>Bacteroidota</taxon>
        <taxon>Bacteroidia</taxon>
        <taxon>Bacteroidales</taxon>
        <taxon>Rikenellaceae</taxon>
        <taxon>Alistipes</taxon>
    </lineage>
</organism>
<name>A0A9D2CC36_9BACT</name>
<evidence type="ECO:0000256" key="1">
    <source>
        <dbReference type="SAM" id="Phobius"/>
    </source>
</evidence>
<accession>A0A9D2CC36</accession>
<feature type="transmembrane region" description="Helical" evidence="1">
    <location>
        <begin position="67"/>
        <end position="86"/>
    </location>
</feature>
<reference evidence="2" key="1">
    <citation type="journal article" date="2021" name="PeerJ">
        <title>Extensive microbial diversity within the chicken gut microbiome revealed by metagenomics and culture.</title>
        <authorList>
            <person name="Gilroy R."/>
            <person name="Ravi A."/>
            <person name="Getino M."/>
            <person name="Pursley I."/>
            <person name="Horton D.L."/>
            <person name="Alikhan N.F."/>
            <person name="Baker D."/>
            <person name="Gharbi K."/>
            <person name="Hall N."/>
            <person name="Watson M."/>
            <person name="Adriaenssens E.M."/>
            <person name="Foster-Nyarko E."/>
            <person name="Jarju S."/>
            <person name="Secka A."/>
            <person name="Antonio M."/>
            <person name="Oren A."/>
            <person name="Chaudhuri R.R."/>
            <person name="La Ragione R."/>
            <person name="Hildebrand F."/>
            <person name="Pallen M.J."/>
        </authorList>
    </citation>
    <scope>NUCLEOTIDE SEQUENCE</scope>
    <source>
        <strain evidence="2">5134</strain>
    </source>
</reference>
<sequence length="311" mass="34265">MHLIEQLHRNVRTIAMPSAMVVGALLCRPITALETASHQMITPTLIFLMLFVTFCRVSPKQMKPSMLHVWLLAFQIVMCVAVYLLLKPLDEVVAQGAMVCILAPVAMAAVVIAGMLGANVATMATYSLICNMAIALVAPAILTFTGTGECTFAQILARIAPLLVGPFAAAQFCRFVFPKLAKWIGEHGQISFYMWLMSLLVIIGRTTCFIIDLHDASISTELWLAFAALVICLLQFKIGRTIGRRYGDPPAGGQSLGQKNTVLAVWMAQSFLNPVSSIAPTAYIVWQNFVNSYQIYRKDQEKLKKHSEEAR</sequence>
<evidence type="ECO:0000313" key="2">
    <source>
        <dbReference type="EMBL" id="HIY68554.1"/>
    </source>
</evidence>
<comment type="caution">
    <text evidence="2">The sequence shown here is derived from an EMBL/GenBank/DDBJ whole genome shotgun (WGS) entry which is preliminary data.</text>
</comment>
<dbReference type="EMBL" id="DXDA01000034">
    <property type="protein sequence ID" value="HIY68554.1"/>
    <property type="molecule type" value="Genomic_DNA"/>
</dbReference>
<keyword evidence="1" id="KW-1133">Transmembrane helix</keyword>
<dbReference type="Gene3D" id="1.20.1530.20">
    <property type="match status" value="1"/>
</dbReference>
<feature type="transmembrane region" description="Helical" evidence="1">
    <location>
        <begin position="218"/>
        <end position="236"/>
    </location>
</feature>